<dbReference type="NCBIfam" id="TIGR01951">
    <property type="entry name" value="nusB"/>
    <property type="match status" value="1"/>
</dbReference>
<proteinExistence type="inferred from homology"/>
<keyword evidence="2" id="KW-0889">Transcription antitermination</keyword>
<sequence length="155" mass="17734">VRRRGRSNKADTPDEPTRRQSREAALQLLYQSEIGKIPIDVAIETFDRLEFIPSQREFSTWLARGTAAHLKDIDPLIKRSAQHWRLARMAVIDRLIMRIAVFEFLYAHDTPRTVVINEAIELARTFSGNEALPFVNGVLDDIKRRLEAGEEVPVG</sequence>
<dbReference type="InterPro" id="IPR006027">
    <property type="entry name" value="NusB_RsmB_TIM44"/>
</dbReference>
<evidence type="ECO:0000256" key="6">
    <source>
        <dbReference type="SAM" id="MobiDB-lite"/>
    </source>
</evidence>
<gene>
    <name evidence="8" type="ORF">METZ01_LOCUS203370</name>
</gene>
<evidence type="ECO:0000313" key="8">
    <source>
        <dbReference type="EMBL" id="SVB50516.1"/>
    </source>
</evidence>
<protein>
    <recommendedName>
        <fullName evidence="7">NusB/RsmB/TIM44 domain-containing protein</fullName>
    </recommendedName>
</protein>
<dbReference type="Gene3D" id="1.10.940.10">
    <property type="entry name" value="NusB-like"/>
    <property type="match status" value="1"/>
</dbReference>
<dbReference type="EMBL" id="UINC01044703">
    <property type="protein sequence ID" value="SVB50516.1"/>
    <property type="molecule type" value="Genomic_DNA"/>
</dbReference>
<name>A0A382EIA3_9ZZZZ</name>
<dbReference type="Pfam" id="PF01029">
    <property type="entry name" value="NusB"/>
    <property type="match status" value="1"/>
</dbReference>
<evidence type="ECO:0000256" key="3">
    <source>
        <dbReference type="ARBA" id="ARBA00022884"/>
    </source>
</evidence>
<keyword evidence="3" id="KW-0694">RNA-binding</keyword>
<evidence type="ECO:0000256" key="5">
    <source>
        <dbReference type="ARBA" id="ARBA00023163"/>
    </source>
</evidence>
<dbReference type="PANTHER" id="PTHR11078">
    <property type="entry name" value="N UTILIZATION SUBSTANCE PROTEIN B-RELATED"/>
    <property type="match status" value="1"/>
</dbReference>
<dbReference type="InterPro" id="IPR011605">
    <property type="entry name" value="NusB_fam"/>
</dbReference>
<feature type="non-terminal residue" evidence="8">
    <location>
        <position position="1"/>
    </location>
</feature>
<reference evidence="8" key="1">
    <citation type="submission" date="2018-05" db="EMBL/GenBank/DDBJ databases">
        <authorList>
            <person name="Lanie J.A."/>
            <person name="Ng W.-L."/>
            <person name="Kazmierczak K.M."/>
            <person name="Andrzejewski T.M."/>
            <person name="Davidsen T.M."/>
            <person name="Wayne K.J."/>
            <person name="Tettelin H."/>
            <person name="Glass J.I."/>
            <person name="Rusch D."/>
            <person name="Podicherti R."/>
            <person name="Tsui H.-C.T."/>
            <person name="Winkler M.E."/>
        </authorList>
    </citation>
    <scope>NUCLEOTIDE SEQUENCE</scope>
</reference>
<feature type="compositionally biased region" description="Basic and acidic residues" evidence="6">
    <location>
        <begin position="8"/>
        <end position="21"/>
    </location>
</feature>
<feature type="domain" description="NusB/RsmB/TIM44" evidence="7">
    <location>
        <begin position="19"/>
        <end position="144"/>
    </location>
</feature>
<dbReference type="GO" id="GO:0031564">
    <property type="term" value="P:transcription antitermination"/>
    <property type="evidence" value="ECO:0007669"/>
    <property type="project" value="UniProtKB-KW"/>
</dbReference>
<evidence type="ECO:0000259" key="7">
    <source>
        <dbReference type="Pfam" id="PF01029"/>
    </source>
</evidence>
<dbReference type="GO" id="GO:0003723">
    <property type="term" value="F:RNA binding"/>
    <property type="evidence" value="ECO:0007669"/>
    <property type="project" value="UniProtKB-KW"/>
</dbReference>
<feature type="region of interest" description="Disordered" evidence="6">
    <location>
        <begin position="1"/>
        <end position="21"/>
    </location>
</feature>
<dbReference type="InterPro" id="IPR035926">
    <property type="entry name" value="NusB-like_sf"/>
</dbReference>
<keyword evidence="5" id="KW-0804">Transcription</keyword>
<evidence type="ECO:0000256" key="4">
    <source>
        <dbReference type="ARBA" id="ARBA00023015"/>
    </source>
</evidence>
<dbReference type="SUPFAM" id="SSF48013">
    <property type="entry name" value="NusB-like"/>
    <property type="match status" value="1"/>
</dbReference>
<accession>A0A382EIA3</accession>
<dbReference type="GO" id="GO:0005829">
    <property type="term" value="C:cytosol"/>
    <property type="evidence" value="ECO:0007669"/>
    <property type="project" value="TreeGrafter"/>
</dbReference>
<comment type="similarity">
    <text evidence="1">Belongs to the NusB family.</text>
</comment>
<keyword evidence="4" id="KW-0805">Transcription regulation</keyword>
<dbReference type="GO" id="GO:0006353">
    <property type="term" value="P:DNA-templated transcription termination"/>
    <property type="evidence" value="ECO:0007669"/>
    <property type="project" value="InterPro"/>
</dbReference>
<evidence type="ECO:0000256" key="2">
    <source>
        <dbReference type="ARBA" id="ARBA00022814"/>
    </source>
</evidence>
<dbReference type="AlphaFoldDB" id="A0A382EIA3"/>
<organism evidence="8">
    <name type="scientific">marine metagenome</name>
    <dbReference type="NCBI Taxonomy" id="408172"/>
    <lineage>
        <taxon>unclassified sequences</taxon>
        <taxon>metagenomes</taxon>
        <taxon>ecological metagenomes</taxon>
    </lineage>
</organism>
<dbReference type="HAMAP" id="MF_00073">
    <property type="entry name" value="NusB"/>
    <property type="match status" value="1"/>
</dbReference>
<evidence type="ECO:0000256" key="1">
    <source>
        <dbReference type="ARBA" id="ARBA00005952"/>
    </source>
</evidence>
<dbReference type="PANTHER" id="PTHR11078:SF3">
    <property type="entry name" value="ANTITERMINATION NUSB DOMAIN-CONTAINING PROTEIN"/>
    <property type="match status" value="1"/>
</dbReference>